<evidence type="ECO:0000313" key="3">
    <source>
        <dbReference type="EMBL" id="KLJ11741.1"/>
    </source>
</evidence>
<dbReference type="Proteomes" id="UP000053573">
    <property type="component" value="Unassembled WGS sequence"/>
</dbReference>
<dbReference type="OrthoDB" id="5353066at2759"/>
<accession>A0A0H1BRF3</accession>
<feature type="region of interest" description="Disordered" evidence="1">
    <location>
        <begin position="1202"/>
        <end position="1222"/>
    </location>
</feature>
<reference evidence="4" key="1">
    <citation type="journal article" date="2015" name="PLoS Genet.">
        <title>The dynamic genome and transcriptome of the human fungal pathogen Blastomyces and close relative Emmonsia.</title>
        <authorList>
            <person name="Munoz J.F."/>
            <person name="Gauthier G.M."/>
            <person name="Desjardins C.A."/>
            <person name="Gallo J.E."/>
            <person name="Holder J."/>
            <person name="Sullivan T.D."/>
            <person name="Marty A.J."/>
            <person name="Carmen J.C."/>
            <person name="Chen Z."/>
            <person name="Ding L."/>
            <person name="Gujja S."/>
            <person name="Magrini V."/>
            <person name="Misas E."/>
            <person name="Mitreva M."/>
            <person name="Priest M."/>
            <person name="Saif S."/>
            <person name="Whiston E.A."/>
            <person name="Young S."/>
            <person name="Zeng Q."/>
            <person name="Goldman W.E."/>
            <person name="Mardis E.R."/>
            <person name="Taylor J.W."/>
            <person name="McEwen J.G."/>
            <person name="Clay O.K."/>
            <person name="Klein B.S."/>
            <person name="Cuomo C.A."/>
        </authorList>
    </citation>
    <scope>NUCLEOTIDE SEQUENCE [LARGE SCALE GENOMIC DNA]</scope>
    <source>
        <strain evidence="4">UAMH 139</strain>
    </source>
</reference>
<sequence length="1473" mass="162716">MGLESVEHTSSGVSVDEYQHHLRSYSDVPVPLPLFSPVPVRRTCSAPISRPASPPLSPAPTVLVSLRTIGSGQVSGGLSLHEYRKTLSRPQLDEPSALGPRRTLRRKPKALNLNVVRSPKAPPSPPATPISASSQISNGGSVEELQSWRPLAEAAIGHDEQSDHDESSPSYLLADAVSLPHSTTAFTAALNTPSQQLETLLQSFPPPPPYTPAASVASASSGIKKLNAFRYSLKQIPAKFISHHKSSSDSALSLYPNHSKTRLRHRGVSFEILNPPKSPGLPVSSSSEHITPKSLHLLRRRIPAPSFDPMSSQFLDQSPSASETPRGQQTPLRYGNRSRSGSEERRPTPPRALFEDLPTAHSSITSRIVNQRSNLFPLFPYIDHSTDDLDMELSLDIGPEEAHITLPPNCPDPFASNSVNEVLEQGLEIQSPQRLKTPSLPVQDATENPRTTFANLILSGASLGQLSSYFTSKTSRFDSQPRGELIKRHPSKLTKPRPPDLKQASQWKKLRAGIASSPISSFVSRQLIPHTTRFRVEKRNACEDGRNNRSGKTSTKTASNYRRSVSSPLERLSADVEALIERNLVSAAPRSKPYPMESLLKVLDARPRSSVYSSNDELPPELYNQTLADGARTGGSYLIDSRLSTDVSYKNVRARCQWSSTSSPNFSKPIHLPKSYQTGANAPVFPMSYATSYPNPRPLESQPTNTIPDRPRNLDSQNSPTDVSNPILTAGGDPGTLQSSSVSGIADHDFLADDYEDMGPGSSQTASSLQLSRLGTFSTLRSRLKLPSTFSSRSRRDGLKPQTFTTNSSLKECEQFADQMKTCRALESNTGLEEGWCNERVDALDWQTVAGSQQFRSDMISDFSRVDTGSSLANFSSYGSLANAEAQPWTSLPLPGGHQPFPGCPSNAVTIHPGQTGVSHTHRLHKNPKTGHGILLPDYKYPGESFDSLNSVAKPMPVLKASTEVYPAPLTSASQYQHPPTLDKPHVHPFKNPPPVLDKWKTRLRKQTLYQSSRFGPGPVNPSCKSDFFDFSCHQHPRQQHQLPHYQHLHQHEPTSRDAQCRQDSVTESFGPPATVSSDWCTISSSQDMSMSVLNRDASSHSRIRNKHNPFSARKHNTASNTTSTLPSPFNNFNGRHKRPFSHKYPRMSMFSTENLPTNNCNSQNSLPLTTSIRSVPRDYSPDGSTQRGDVLQMPERAHLAPTYSSTEQLIPDPQSNPSPPRFRNRLSGDGITVIAGNDIGASHERQLLVSETWRQQGQRPEIPRLHWALTQNNSNETTRRRMKAPSRDDLIRERIRQLDDPIVATNTRRSRKDLPPRPLSESSTIPHRSHTVASRPFNFNEELEIGQWYCSENGRYAFSTPPRLFKTSPKFRQRAAAAASAPETNFALQRRVGRELIIASAIMLPPGWLLLGYIALVGQGANWLIKWRSGGEVEQFHEKEIRFARQVFGAVFLVLVIIAFVTATAVLASKDN</sequence>
<feature type="compositionally biased region" description="Basic and acidic residues" evidence="1">
    <location>
        <begin position="538"/>
        <end position="547"/>
    </location>
</feature>
<feature type="compositionally biased region" description="Polar residues" evidence="1">
    <location>
        <begin position="1158"/>
        <end position="1174"/>
    </location>
</feature>
<comment type="caution">
    <text evidence="3">The sequence shown here is derived from an EMBL/GenBank/DDBJ whole genome shotgun (WGS) entry which is preliminary data.</text>
</comment>
<keyword evidence="2" id="KW-1133">Transmembrane helix</keyword>
<feature type="compositionally biased region" description="Polar residues" evidence="1">
    <location>
        <begin position="548"/>
        <end position="566"/>
    </location>
</feature>
<feature type="compositionally biased region" description="Polar residues" evidence="1">
    <location>
        <begin position="1118"/>
        <end position="1134"/>
    </location>
</feature>
<feature type="transmembrane region" description="Helical" evidence="2">
    <location>
        <begin position="1397"/>
        <end position="1419"/>
    </location>
</feature>
<protein>
    <submittedName>
        <fullName evidence="3">Uncharacterized protein</fullName>
    </submittedName>
</protein>
<name>A0A0H1BRF3_9EURO</name>
<evidence type="ECO:0000313" key="4">
    <source>
        <dbReference type="Proteomes" id="UP000053573"/>
    </source>
</evidence>
<feature type="region of interest" description="Disordered" evidence="1">
    <location>
        <begin position="687"/>
        <end position="738"/>
    </location>
</feature>
<evidence type="ECO:0000256" key="2">
    <source>
        <dbReference type="SAM" id="Phobius"/>
    </source>
</evidence>
<feature type="region of interest" description="Disordered" evidence="1">
    <location>
        <begin position="115"/>
        <end position="144"/>
    </location>
</feature>
<proteinExistence type="predicted"/>
<feature type="region of interest" description="Disordered" evidence="1">
    <location>
        <begin position="474"/>
        <end position="504"/>
    </location>
</feature>
<keyword evidence="2" id="KW-0812">Transmembrane</keyword>
<keyword evidence="4" id="KW-1185">Reference proteome</keyword>
<feature type="region of interest" description="Disordered" evidence="1">
    <location>
        <begin position="308"/>
        <end position="358"/>
    </location>
</feature>
<feature type="compositionally biased region" description="Polar residues" evidence="1">
    <location>
        <begin position="714"/>
        <end position="727"/>
    </location>
</feature>
<feature type="compositionally biased region" description="Basic and acidic residues" evidence="1">
    <location>
        <begin position="475"/>
        <end position="487"/>
    </location>
</feature>
<organism evidence="3 4">
    <name type="scientific">Blastomyces silverae</name>
    <dbReference type="NCBI Taxonomy" id="2060906"/>
    <lineage>
        <taxon>Eukaryota</taxon>
        <taxon>Fungi</taxon>
        <taxon>Dikarya</taxon>
        <taxon>Ascomycota</taxon>
        <taxon>Pezizomycotina</taxon>
        <taxon>Eurotiomycetes</taxon>
        <taxon>Eurotiomycetidae</taxon>
        <taxon>Onygenales</taxon>
        <taxon>Ajellomycetaceae</taxon>
        <taxon>Blastomyces</taxon>
    </lineage>
</organism>
<feature type="region of interest" description="Disordered" evidence="1">
    <location>
        <begin position="1158"/>
        <end position="1189"/>
    </location>
</feature>
<evidence type="ECO:0000256" key="1">
    <source>
        <dbReference type="SAM" id="MobiDB-lite"/>
    </source>
</evidence>
<feature type="region of interest" description="Disordered" evidence="1">
    <location>
        <begin position="1111"/>
        <end position="1136"/>
    </location>
</feature>
<gene>
    <name evidence="3" type="ORF">EMPG_09652</name>
</gene>
<keyword evidence="2" id="KW-0472">Membrane</keyword>
<feature type="transmembrane region" description="Helical" evidence="2">
    <location>
        <begin position="1448"/>
        <end position="1469"/>
    </location>
</feature>
<dbReference type="EMBL" id="LDEV01001402">
    <property type="protein sequence ID" value="KLJ11741.1"/>
    <property type="molecule type" value="Genomic_DNA"/>
</dbReference>
<feature type="region of interest" description="Disordered" evidence="1">
    <location>
        <begin position="538"/>
        <end position="566"/>
    </location>
</feature>
<feature type="compositionally biased region" description="Polar residues" evidence="1">
    <location>
        <begin position="309"/>
        <end position="331"/>
    </location>
</feature>
<feature type="region of interest" description="Disordered" evidence="1">
    <location>
        <begin position="1307"/>
        <end position="1329"/>
    </location>
</feature>